<keyword evidence="2 4" id="KW-0863">Zinc-finger</keyword>
<sequence>MEVKGVAKVYTPVVSDTSQQLSLQQSPGARAYAESRALASTDAGEAEGSTAISLPNPDKRVLFSKGDDLSLGMRPPSPSVQSSRSVFRELRRVKTSYGNSTTRPQIEHRVSLLQTMDTERRSTDSQAPPQPVDSLPLSARGKGLLEAGLSASMPATGSNGRPDTKPRGLLQGPLSSKMQVSACLACHMKGLAECSHSLQMDPLQDSPSEDWGPLQSKPGGLRCKGSWWVEGGGRGRGSLVSTSAAATAGIGSMWPAMPGTQGETAGHHPKKAAAGRWRGRGAGKSQGVAASVELVSFAPKTLEGASEGPPEPFVENQRTAVLRANIILNCKWGRSRLPGATKCFRVPAAFREEVDVAQQRGEDSMSGGGPERGVRDGAGGGATFRGEEDATPARPLSRTSQIATLARSVPSSSTSAALQNLYRAGSFPNLRKWFDAQLLLKRQETCCEAIGGHDDMLQVCSPCDGTCAGCGKHCLVYTCSKCKHAAYCSLECQRVAWANHRRACSATKLIRRIQEMVLEADLEFEKGVVASELPPGRGGRTEGRKKMTQALRLYKVRPLGYA</sequence>
<evidence type="ECO:0000259" key="6">
    <source>
        <dbReference type="PROSITE" id="PS50865"/>
    </source>
</evidence>
<feature type="region of interest" description="Disordered" evidence="5">
    <location>
        <begin position="117"/>
        <end position="138"/>
    </location>
</feature>
<dbReference type="AlphaFoldDB" id="A0AAE0KW46"/>
<keyword evidence="8" id="KW-1185">Reference proteome</keyword>
<dbReference type="EMBL" id="LGRX02016029">
    <property type="protein sequence ID" value="KAK3262669.1"/>
    <property type="molecule type" value="Genomic_DNA"/>
</dbReference>
<feature type="region of interest" description="Disordered" evidence="5">
    <location>
        <begin position="34"/>
        <end position="87"/>
    </location>
</feature>
<proteinExistence type="predicted"/>
<comment type="caution">
    <text evidence="7">The sequence shown here is derived from an EMBL/GenBank/DDBJ whole genome shotgun (WGS) entry which is preliminary data.</text>
</comment>
<protein>
    <recommendedName>
        <fullName evidence="6">MYND-type domain-containing protein</fullName>
    </recommendedName>
</protein>
<organism evidence="7 8">
    <name type="scientific">Cymbomonas tetramitiformis</name>
    <dbReference type="NCBI Taxonomy" id="36881"/>
    <lineage>
        <taxon>Eukaryota</taxon>
        <taxon>Viridiplantae</taxon>
        <taxon>Chlorophyta</taxon>
        <taxon>Pyramimonadophyceae</taxon>
        <taxon>Pyramimonadales</taxon>
        <taxon>Pyramimonadaceae</taxon>
        <taxon>Cymbomonas</taxon>
    </lineage>
</organism>
<dbReference type="SUPFAM" id="SSF144232">
    <property type="entry name" value="HIT/MYND zinc finger-like"/>
    <property type="match status" value="1"/>
</dbReference>
<accession>A0AAE0KW46</accession>
<gene>
    <name evidence="7" type="ORF">CYMTET_28478</name>
</gene>
<feature type="domain" description="MYND-type" evidence="6">
    <location>
        <begin position="467"/>
        <end position="504"/>
    </location>
</feature>
<evidence type="ECO:0000256" key="1">
    <source>
        <dbReference type="ARBA" id="ARBA00022723"/>
    </source>
</evidence>
<dbReference type="Gene3D" id="6.10.140.2220">
    <property type="match status" value="1"/>
</dbReference>
<reference evidence="7 8" key="1">
    <citation type="journal article" date="2015" name="Genome Biol. Evol.">
        <title>Comparative Genomics of a Bacterivorous Green Alga Reveals Evolutionary Causalities and Consequences of Phago-Mixotrophic Mode of Nutrition.</title>
        <authorList>
            <person name="Burns J.A."/>
            <person name="Paasch A."/>
            <person name="Narechania A."/>
            <person name="Kim E."/>
        </authorList>
    </citation>
    <scope>NUCLEOTIDE SEQUENCE [LARGE SCALE GENOMIC DNA]</scope>
    <source>
        <strain evidence="7 8">PLY_AMNH</strain>
    </source>
</reference>
<feature type="compositionally biased region" description="Basic and acidic residues" evidence="5">
    <location>
        <begin position="57"/>
        <end position="68"/>
    </location>
</feature>
<keyword evidence="1" id="KW-0479">Metal-binding</keyword>
<evidence type="ECO:0000256" key="2">
    <source>
        <dbReference type="ARBA" id="ARBA00022771"/>
    </source>
</evidence>
<dbReference type="PROSITE" id="PS50865">
    <property type="entry name" value="ZF_MYND_2"/>
    <property type="match status" value="1"/>
</dbReference>
<feature type="region of interest" description="Disordered" evidence="5">
    <location>
        <begin position="150"/>
        <end position="170"/>
    </location>
</feature>
<evidence type="ECO:0000313" key="8">
    <source>
        <dbReference type="Proteomes" id="UP001190700"/>
    </source>
</evidence>
<feature type="region of interest" description="Disordered" evidence="5">
    <location>
        <begin position="359"/>
        <end position="399"/>
    </location>
</feature>
<dbReference type="Proteomes" id="UP001190700">
    <property type="component" value="Unassembled WGS sequence"/>
</dbReference>
<evidence type="ECO:0000256" key="3">
    <source>
        <dbReference type="ARBA" id="ARBA00022833"/>
    </source>
</evidence>
<dbReference type="GO" id="GO:0008270">
    <property type="term" value="F:zinc ion binding"/>
    <property type="evidence" value="ECO:0007669"/>
    <property type="project" value="UniProtKB-KW"/>
</dbReference>
<evidence type="ECO:0000313" key="7">
    <source>
        <dbReference type="EMBL" id="KAK3262669.1"/>
    </source>
</evidence>
<evidence type="ECO:0000256" key="4">
    <source>
        <dbReference type="PROSITE-ProRule" id="PRU00134"/>
    </source>
</evidence>
<dbReference type="Pfam" id="PF01753">
    <property type="entry name" value="zf-MYND"/>
    <property type="match status" value="1"/>
</dbReference>
<name>A0AAE0KW46_9CHLO</name>
<feature type="non-terminal residue" evidence="7">
    <location>
        <position position="562"/>
    </location>
</feature>
<feature type="compositionally biased region" description="Gly residues" evidence="5">
    <location>
        <begin position="366"/>
        <end position="383"/>
    </location>
</feature>
<evidence type="ECO:0000256" key="5">
    <source>
        <dbReference type="SAM" id="MobiDB-lite"/>
    </source>
</evidence>
<keyword evidence="3" id="KW-0862">Zinc</keyword>
<dbReference type="InterPro" id="IPR002893">
    <property type="entry name" value="Znf_MYND"/>
</dbReference>